<dbReference type="OrthoDB" id="9809962at2"/>
<dbReference type="InterPro" id="IPR023214">
    <property type="entry name" value="HAD_sf"/>
</dbReference>
<dbReference type="NCBIfam" id="TIGR01509">
    <property type="entry name" value="HAD-SF-IA-v3"/>
    <property type="match status" value="1"/>
</dbReference>
<dbReference type="InterPro" id="IPR044266">
    <property type="entry name" value="PSP_YsaA"/>
</dbReference>
<dbReference type="InterPro" id="IPR051400">
    <property type="entry name" value="HAD-like_hydrolase"/>
</dbReference>
<dbReference type="InterPro" id="IPR036412">
    <property type="entry name" value="HAD-like_sf"/>
</dbReference>
<sequence>MIRTIIFDLDDTILWDKKSIQTAFDRTCEFAAEKAKVDPKLLEEKVREAARELYASYDTYEFTQMIGINPFEGLWGAFEDPGDDFRRMRDIIRSYQKDAWTKGLKKVGVEDYELANELVAKFISERRKAPFVFDESFEVLEALKKDYRLLLLTNGAPSLQNEKLAITPEIAPYFNLIVISGDFGRGKPDASIFLHVLEKSDTKAEEALMVGDNLMTDILGANRAGIRSVWLNREGTEPHSEVRPTYEIDHLGKLADVISEANR</sequence>
<comment type="cofactor">
    <cofactor evidence="3">
        <name>Mg(2+)</name>
        <dbReference type="ChEBI" id="CHEBI:18420"/>
    </cofactor>
    <cofactor evidence="3">
        <name>Co(2+)</name>
        <dbReference type="ChEBI" id="CHEBI:48828"/>
    </cofactor>
</comment>
<keyword evidence="3" id="KW-0170">Cobalt</keyword>
<comment type="similarity">
    <text evidence="3">Belongs to the HAD-like hydrolase superfamily.</text>
</comment>
<dbReference type="GO" id="GO:0036424">
    <property type="term" value="F:L-phosphoserine phosphatase activity"/>
    <property type="evidence" value="ECO:0007669"/>
    <property type="project" value="UniProtKB-UniRule"/>
</dbReference>
<keyword evidence="3" id="KW-0028">Amino-acid biosynthesis</keyword>
<comment type="catalytic activity">
    <reaction evidence="3">
        <text>O-phospho-L-serine + H2O = L-serine + phosphate</text>
        <dbReference type="Rhea" id="RHEA:21208"/>
        <dbReference type="ChEBI" id="CHEBI:15377"/>
        <dbReference type="ChEBI" id="CHEBI:33384"/>
        <dbReference type="ChEBI" id="CHEBI:43474"/>
        <dbReference type="ChEBI" id="CHEBI:57524"/>
        <dbReference type="EC" id="3.1.3.3"/>
    </reaction>
</comment>
<comment type="catalytic activity">
    <reaction evidence="3">
        <text>O-phospho-D-serine + H2O = D-serine + phosphate</text>
        <dbReference type="Rhea" id="RHEA:24873"/>
        <dbReference type="ChEBI" id="CHEBI:15377"/>
        <dbReference type="ChEBI" id="CHEBI:35247"/>
        <dbReference type="ChEBI" id="CHEBI:43474"/>
        <dbReference type="ChEBI" id="CHEBI:58680"/>
        <dbReference type="EC" id="3.1.3.3"/>
    </reaction>
</comment>
<dbReference type="Pfam" id="PF00702">
    <property type="entry name" value="Hydrolase"/>
    <property type="match status" value="1"/>
</dbReference>
<reference evidence="4 5" key="1">
    <citation type="submission" date="2016-01" db="EMBL/GenBank/DDBJ databases">
        <title>Whole genome sequencing of Bhargavaea cecembensis T14.</title>
        <authorList>
            <person name="Hong K.W."/>
        </authorList>
    </citation>
    <scope>NUCLEOTIDE SEQUENCE [LARGE SCALE GENOMIC DNA]</scope>
    <source>
        <strain evidence="4 5">T14</strain>
    </source>
</reference>
<evidence type="ECO:0000256" key="1">
    <source>
        <dbReference type="ARBA" id="ARBA00022801"/>
    </source>
</evidence>
<accession>A0A163F325</accession>
<keyword evidence="3" id="KW-0718">Serine biosynthesis</keyword>
<keyword evidence="2 3" id="KW-0460">Magnesium</keyword>
<dbReference type="AlphaFoldDB" id="A0A163F325"/>
<proteinExistence type="inferred from homology"/>
<dbReference type="EMBL" id="LQNT01000010">
    <property type="protein sequence ID" value="KZE37836.1"/>
    <property type="molecule type" value="Genomic_DNA"/>
</dbReference>
<organism evidence="4 5">
    <name type="scientific">Bhargavaea cecembensis</name>
    <dbReference type="NCBI Taxonomy" id="394098"/>
    <lineage>
        <taxon>Bacteria</taxon>
        <taxon>Bacillati</taxon>
        <taxon>Bacillota</taxon>
        <taxon>Bacilli</taxon>
        <taxon>Bacillales</taxon>
        <taxon>Caryophanaceae</taxon>
        <taxon>Bhargavaea</taxon>
    </lineage>
</organism>
<name>A0A163F325_9BACL</name>
<dbReference type="InterPro" id="IPR006439">
    <property type="entry name" value="HAD-SF_hydro_IA"/>
</dbReference>
<dbReference type="HAMAP" id="MF_02240">
    <property type="entry name" value="PSP"/>
    <property type="match status" value="1"/>
</dbReference>
<dbReference type="SFLD" id="SFLDS00003">
    <property type="entry name" value="Haloacid_Dehalogenase"/>
    <property type="match status" value="1"/>
</dbReference>
<dbReference type="Gene3D" id="1.20.120.710">
    <property type="entry name" value="Haloacid dehalogenase hydrolase-like domain"/>
    <property type="match status" value="1"/>
</dbReference>
<dbReference type="Gene3D" id="3.40.50.1000">
    <property type="entry name" value="HAD superfamily/HAD-like"/>
    <property type="match status" value="1"/>
</dbReference>
<dbReference type="SFLD" id="SFLDG01129">
    <property type="entry name" value="C1.5:_HAD__Beta-PGM__Phosphata"/>
    <property type="match status" value="1"/>
</dbReference>
<dbReference type="PANTHER" id="PTHR46470">
    <property type="entry name" value="N-ACYLNEURAMINATE-9-PHOSPHATASE"/>
    <property type="match status" value="1"/>
</dbReference>
<evidence type="ECO:0000313" key="4">
    <source>
        <dbReference type="EMBL" id="KZE37836.1"/>
    </source>
</evidence>
<evidence type="ECO:0000313" key="5">
    <source>
        <dbReference type="Proteomes" id="UP000076490"/>
    </source>
</evidence>
<gene>
    <name evidence="4" type="ORF">AV656_09935</name>
</gene>
<comment type="pathway">
    <text evidence="3">Amino-acid biosynthesis; L-serine biosynthesis; L-serine from 3-phospho-D-glycerate: step 3/3.</text>
</comment>
<comment type="caution">
    <text evidence="4">The sequence shown here is derived from an EMBL/GenBank/DDBJ whole genome shotgun (WGS) entry which is preliminary data.</text>
</comment>
<evidence type="ECO:0000256" key="2">
    <source>
        <dbReference type="ARBA" id="ARBA00022842"/>
    </source>
</evidence>
<protein>
    <recommendedName>
        <fullName evidence="3">Phosphoserine phosphatase</fullName>
        <shortName evidence="3">PSP</shortName>
        <ecNumber evidence="3">3.1.3.3</ecNumber>
    </recommendedName>
</protein>
<dbReference type="PANTHER" id="PTHR46470:SF3">
    <property type="entry name" value="N-ACYLNEURAMINATE-9-PHOSPHATASE"/>
    <property type="match status" value="1"/>
</dbReference>
<evidence type="ECO:0000256" key="3">
    <source>
        <dbReference type="HAMAP-Rule" id="MF_02240"/>
    </source>
</evidence>
<dbReference type="RefSeq" id="WP_063181610.1">
    <property type="nucleotide sequence ID" value="NZ_LQNT01000010.1"/>
</dbReference>
<dbReference type="SUPFAM" id="SSF56784">
    <property type="entry name" value="HAD-like"/>
    <property type="match status" value="1"/>
</dbReference>
<keyword evidence="1 3" id="KW-0378">Hydrolase</keyword>
<comment type="function">
    <text evidence="3">Catalyzes the last step of the phosphorylated serine biosynthetic pathway, i.e. dephosphorylation of O-phospho-L-serine to form L-serine.</text>
</comment>
<dbReference type="GO" id="GO:0006564">
    <property type="term" value="P:L-serine biosynthetic process"/>
    <property type="evidence" value="ECO:0007669"/>
    <property type="project" value="UniProtKB-UniRule"/>
</dbReference>
<dbReference type="Proteomes" id="UP000076490">
    <property type="component" value="Unassembled WGS sequence"/>
</dbReference>
<dbReference type="EC" id="3.1.3.3" evidence="3"/>
<dbReference type="NCBIfam" id="TIGR01549">
    <property type="entry name" value="HAD-SF-IA-v1"/>
    <property type="match status" value="1"/>
</dbReference>